<evidence type="ECO:0000313" key="2">
    <source>
        <dbReference type="Proteomes" id="UP000658278"/>
    </source>
</evidence>
<dbReference type="Proteomes" id="UP000658278">
    <property type="component" value="Unassembled WGS sequence"/>
</dbReference>
<name>A0A934VG23_9BACT</name>
<protein>
    <recommendedName>
        <fullName evidence="3">Type II secretion system protein</fullName>
    </recommendedName>
</protein>
<dbReference type="EMBL" id="JAENII010000008">
    <property type="protein sequence ID" value="MBK1827597.1"/>
    <property type="molecule type" value="Genomic_DNA"/>
</dbReference>
<organism evidence="1 2">
    <name type="scientific">Haloferula rosea</name>
    <dbReference type="NCBI Taxonomy" id="490093"/>
    <lineage>
        <taxon>Bacteria</taxon>
        <taxon>Pseudomonadati</taxon>
        <taxon>Verrucomicrobiota</taxon>
        <taxon>Verrucomicrobiia</taxon>
        <taxon>Verrucomicrobiales</taxon>
        <taxon>Verrucomicrobiaceae</taxon>
        <taxon>Haloferula</taxon>
    </lineage>
</organism>
<proteinExistence type="predicted"/>
<dbReference type="RefSeq" id="WP_200279257.1">
    <property type="nucleotide sequence ID" value="NZ_JAENII010000008.1"/>
</dbReference>
<comment type="caution">
    <text evidence="1">The sequence shown here is derived from an EMBL/GenBank/DDBJ whole genome shotgun (WGS) entry which is preliminary data.</text>
</comment>
<evidence type="ECO:0000313" key="1">
    <source>
        <dbReference type="EMBL" id="MBK1827597.1"/>
    </source>
</evidence>
<accession>A0A934VG23</accession>
<gene>
    <name evidence="1" type="ORF">JIN81_11245</name>
</gene>
<reference evidence="1" key="1">
    <citation type="submission" date="2021-01" db="EMBL/GenBank/DDBJ databases">
        <title>Modified the classification status of verrucomicrobia.</title>
        <authorList>
            <person name="Feng X."/>
        </authorList>
    </citation>
    <scope>NUCLEOTIDE SEQUENCE</scope>
    <source>
        <strain evidence="1">KCTC 22201</strain>
    </source>
</reference>
<dbReference type="SUPFAM" id="SSF54523">
    <property type="entry name" value="Pili subunits"/>
    <property type="match status" value="1"/>
</dbReference>
<sequence length="149" mass="16014">MKSVTRSRGLQRVSSVSRRPLAFRAMPGMTLIELAVVILFLLLFATLLMTGAKAFKRGSDRSGCIMNLQAVQKAVRGYGNMSGLNPGQTALNLEAQVIGTGLFFEELPKCPAGGTYTLGGNQIPDMGTLYMSCSLNTAEGHIPDNTIDW</sequence>
<dbReference type="AlphaFoldDB" id="A0A934VG23"/>
<evidence type="ECO:0008006" key="3">
    <source>
        <dbReference type="Google" id="ProtNLM"/>
    </source>
</evidence>
<keyword evidence="2" id="KW-1185">Reference proteome</keyword>
<dbReference type="InterPro" id="IPR045584">
    <property type="entry name" value="Pilin-like"/>
</dbReference>